<dbReference type="PRINTS" id="PR00625">
    <property type="entry name" value="JDOMAIN"/>
</dbReference>
<evidence type="ECO:0000256" key="1">
    <source>
        <dbReference type="SAM" id="MobiDB-lite"/>
    </source>
</evidence>
<dbReference type="PANTHER" id="PTHR44137">
    <property type="entry name" value="BNAC03G44070D PROTEIN"/>
    <property type="match status" value="1"/>
</dbReference>
<dbReference type="InterPro" id="IPR024593">
    <property type="entry name" value="DUF3444"/>
</dbReference>
<dbReference type="Pfam" id="PF00226">
    <property type="entry name" value="DnaJ"/>
    <property type="match status" value="1"/>
</dbReference>
<keyword evidence="4" id="KW-1185">Reference proteome</keyword>
<dbReference type="Pfam" id="PF23551">
    <property type="entry name" value="Zn_ribbon_20"/>
    <property type="match status" value="1"/>
</dbReference>
<dbReference type="SMART" id="SM00271">
    <property type="entry name" value="DnaJ"/>
    <property type="match status" value="1"/>
</dbReference>
<dbReference type="SUPFAM" id="SSF46565">
    <property type="entry name" value="Chaperone J-domain"/>
    <property type="match status" value="1"/>
</dbReference>
<name>A0AA86S233_9FABA</name>
<dbReference type="AlphaFoldDB" id="A0AA86S233"/>
<dbReference type="Pfam" id="PF11926">
    <property type="entry name" value="DUF3444"/>
    <property type="match status" value="1"/>
</dbReference>
<dbReference type="Gene3D" id="1.10.287.110">
    <property type="entry name" value="DnaJ domain"/>
    <property type="match status" value="1"/>
</dbReference>
<dbReference type="InterPro" id="IPR056988">
    <property type="entry name" value="Zn_ribbon_pln"/>
</dbReference>
<feature type="region of interest" description="Disordered" evidence="1">
    <location>
        <begin position="218"/>
        <end position="244"/>
    </location>
</feature>
<organism evidence="3 4">
    <name type="scientific">Sphenostylis stenocarpa</name>
    <dbReference type="NCBI Taxonomy" id="92480"/>
    <lineage>
        <taxon>Eukaryota</taxon>
        <taxon>Viridiplantae</taxon>
        <taxon>Streptophyta</taxon>
        <taxon>Embryophyta</taxon>
        <taxon>Tracheophyta</taxon>
        <taxon>Spermatophyta</taxon>
        <taxon>Magnoliopsida</taxon>
        <taxon>eudicotyledons</taxon>
        <taxon>Gunneridae</taxon>
        <taxon>Pentapetalae</taxon>
        <taxon>rosids</taxon>
        <taxon>fabids</taxon>
        <taxon>Fabales</taxon>
        <taxon>Fabaceae</taxon>
        <taxon>Papilionoideae</taxon>
        <taxon>50 kb inversion clade</taxon>
        <taxon>NPAAA clade</taxon>
        <taxon>indigoferoid/millettioid clade</taxon>
        <taxon>Phaseoleae</taxon>
        <taxon>Sphenostylis</taxon>
    </lineage>
</organism>
<evidence type="ECO:0000313" key="4">
    <source>
        <dbReference type="Proteomes" id="UP001189624"/>
    </source>
</evidence>
<dbReference type="Gramene" id="rna-AYBTSS11_LOCUS5038">
    <property type="protein sequence ID" value="CAJ1931055.1"/>
    <property type="gene ID" value="gene-AYBTSS11_LOCUS5038"/>
</dbReference>
<dbReference type="Proteomes" id="UP001189624">
    <property type="component" value="Chromosome 2"/>
</dbReference>
<feature type="region of interest" description="Disordered" evidence="1">
    <location>
        <begin position="264"/>
        <end position="299"/>
    </location>
</feature>
<protein>
    <recommendedName>
        <fullName evidence="2">J domain-containing protein</fullName>
    </recommendedName>
</protein>
<feature type="domain" description="J" evidence="2">
    <location>
        <begin position="65"/>
        <end position="129"/>
    </location>
</feature>
<feature type="compositionally biased region" description="Basic and acidic residues" evidence="1">
    <location>
        <begin position="264"/>
        <end position="289"/>
    </location>
</feature>
<dbReference type="PANTHER" id="PTHR44137:SF24">
    <property type="entry name" value="DNAJ HEAT SHOCK N-TERMINAL DOMAIN-CONTAINING PROTEIN"/>
    <property type="match status" value="1"/>
</dbReference>
<evidence type="ECO:0000259" key="2">
    <source>
        <dbReference type="PROSITE" id="PS50076"/>
    </source>
</evidence>
<gene>
    <name evidence="3" type="ORF">AYBTSS11_LOCUS5038</name>
</gene>
<dbReference type="CDD" id="cd06257">
    <property type="entry name" value="DnaJ"/>
    <property type="match status" value="1"/>
</dbReference>
<reference evidence="3" key="1">
    <citation type="submission" date="2023-10" db="EMBL/GenBank/DDBJ databases">
        <authorList>
            <person name="Domelevo Entfellner J.-B."/>
        </authorList>
    </citation>
    <scope>NUCLEOTIDE SEQUENCE</scope>
</reference>
<dbReference type="PROSITE" id="PS50076">
    <property type="entry name" value="DNAJ_2"/>
    <property type="match status" value="1"/>
</dbReference>
<dbReference type="EMBL" id="OY731399">
    <property type="protein sequence ID" value="CAJ1931055.1"/>
    <property type="molecule type" value="Genomic_DNA"/>
</dbReference>
<proteinExistence type="predicted"/>
<evidence type="ECO:0000313" key="3">
    <source>
        <dbReference type="EMBL" id="CAJ1931055.1"/>
    </source>
</evidence>
<accession>A0AA86S233</accession>
<sequence length="575" mass="65677">MAPSPTDSEQESEALRLKAMAESKFRASNNAKSALRYAKRAQSLCPHLAGVSEVVTSLTVVAAPDWYSALGAEPFANSSVIRRQYKKLALLLHPDKNPNVASEEAFKLVSEAFHLLSDRSRRREYDAELRRRIEAENETFWTACSTCRLLHQFQRRYLGHELVCPSCEKSFKAVETVQSDGDGDGEVRVRSRRLKLKEINKKEKIGVRGKVGDEVRDEKEGKLRKRMRSVGEVLERSKPSKRVKNGEEMMTLAEFQNEVRRKFQEKKLQKKEKEKEKEEDRIEKRSNRGERRRGLRNNGGLEVGEVRDLKKSMKLAVEEKRGGLESRKGLRIEKQKDSDRGELENMAVVDSDFYDFDKDRVERSFKKGQVWAVYDDDDGMPRNYALIDGTLSVYPFEVRLSWLDVQNSGDGKIVSREKMGFHIPCGRFKVARKTSVNSVNIFSHVVNCDRAAREIYKIYPKKGSVWALHGEGSNDAEEGKRCYDIVVCLTSYSEVNGLSMAYLEKVDGYKTVFKRQEKGSAAIRFLGKDEMWLVSHQIPARKLLCDETPELLKDCWELDPASLPSDLLTIGGINN</sequence>
<dbReference type="InterPro" id="IPR001623">
    <property type="entry name" value="DnaJ_domain"/>
</dbReference>
<dbReference type="InterPro" id="IPR036869">
    <property type="entry name" value="J_dom_sf"/>
</dbReference>